<dbReference type="UniPathway" id="UPA00335"/>
<dbReference type="RefSeq" id="WP_048809027.1">
    <property type="nucleotide sequence ID" value="NZ_JBOFAV010000009.1"/>
</dbReference>
<evidence type="ECO:0000256" key="9">
    <source>
        <dbReference type="PROSITE-ProRule" id="PRU00520"/>
    </source>
</evidence>
<dbReference type="InterPro" id="IPR036046">
    <property type="entry name" value="Acylphosphatase-like_dom_sf"/>
</dbReference>
<dbReference type="Proteomes" id="UP000033451">
    <property type="component" value="Unassembled WGS sequence"/>
</dbReference>
<dbReference type="PIRSF" id="PIRSF006256">
    <property type="entry name" value="CMPcnvr_hdrg_mat"/>
    <property type="match status" value="1"/>
</dbReference>
<sequence>MLSPTSPSLERHALTVRGVVQGVGFRPHVARVAAAYGVTGWCGNDDESVFIEAQATRGALGAFIAAVRADAPALAVVDDVEVRAVATIPDESGFRIVPSRRAEGARTLIPADAGLCDDCRRELHDPTDRRYRYPFITCTNCGPRLSIIRDLPYDRPLTTMSVFPMCDACRAEYDDPLDRRFHAQPISCWECGPTLRYDEDAEPDAAATGLDAIDAARELVRSGGILAVKGLGGYTLMCDARDEHAVSRLRERKHRPDKPFAVMAGSVALAAQLIDLDPRAGRELAGPARPIVIAGQAAASDLAPSVAPGLDRVGVMLASAAVHELLLGDGDVWVATSGNVSGDPLFFDDDEARAGLAGIADAFVSNDRRIHVPVEDSVVLADPDRDELVPLRRSRGYAPLPVRLASGAGAVLAVGGELKSTFALTRDGMAFLSPHIGDMGSLACQRAFERSVAQLAALHRREPDLLVADRHPDYATTRWAERHAEARGIPLLQVQHHHAHALSLVAEHQAGGEPVVVATFDGTGFGDDGTSWGGEFLALDARPLRWERAAHLRPFRLPGGDSATRNPWKTAVAVLADWGIDDTGLPCLDAAPPAELAVVRSQLAAGIACPTTSSVGRLFDAVASLLGVRHRVTYEAQAAMELEAAASACRHGGHGAAPDVTPETLVRELADRLRAGDAVACLARRFHDGIAMWTAQTLAHVAAARGARLVGLSGGTWQNLALRTAVRATLTALQVPVLVHERVPAGDGGLSLGQAWAGTLLLERGEDAHVSRDSGSHPATVG</sequence>
<feature type="domain" description="YrdC-like" evidence="11">
    <location>
        <begin position="210"/>
        <end position="396"/>
    </location>
</feature>
<accession>A0A0F0LVE1</accession>
<keyword evidence="13" id="KW-1185">Reference proteome</keyword>
<keyword evidence="12" id="KW-0808">Transferase</keyword>
<evidence type="ECO:0000256" key="1">
    <source>
        <dbReference type="ARBA" id="ARBA00004711"/>
    </source>
</evidence>
<keyword evidence="3" id="KW-0436">Ligase</keyword>
<evidence type="ECO:0000256" key="8">
    <source>
        <dbReference type="PIRNR" id="PIRNR006256"/>
    </source>
</evidence>
<dbReference type="GO" id="GO:0003998">
    <property type="term" value="F:acylphosphatase activity"/>
    <property type="evidence" value="ECO:0007669"/>
    <property type="project" value="UniProtKB-EC"/>
</dbReference>
<dbReference type="PROSITE" id="PS51163">
    <property type="entry name" value="YRDC"/>
    <property type="match status" value="1"/>
</dbReference>
<evidence type="ECO:0000256" key="6">
    <source>
        <dbReference type="ARBA" id="ARBA00022833"/>
    </source>
</evidence>
<dbReference type="EC" id="6.2.-.-" evidence="8"/>
<dbReference type="GO" id="GO:0016874">
    <property type="term" value="F:ligase activity"/>
    <property type="evidence" value="ECO:0007669"/>
    <property type="project" value="UniProtKB-UniRule"/>
</dbReference>
<dbReference type="PANTHER" id="PTHR42959">
    <property type="entry name" value="CARBAMOYLTRANSFERASE"/>
    <property type="match status" value="1"/>
</dbReference>
<dbReference type="InterPro" id="IPR011125">
    <property type="entry name" value="Znf_HypF"/>
</dbReference>
<dbReference type="PATRIC" id="fig|400772.4.peg.1956"/>
<comment type="catalytic activity">
    <reaction evidence="9">
        <text>an acyl phosphate + H2O = a carboxylate + phosphate + H(+)</text>
        <dbReference type="Rhea" id="RHEA:14965"/>
        <dbReference type="ChEBI" id="CHEBI:15377"/>
        <dbReference type="ChEBI" id="CHEBI:15378"/>
        <dbReference type="ChEBI" id="CHEBI:29067"/>
        <dbReference type="ChEBI" id="CHEBI:43474"/>
        <dbReference type="ChEBI" id="CHEBI:59918"/>
        <dbReference type="EC" id="3.6.1.7"/>
    </reaction>
</comment>
<evidence type="ECO:0000259" key="10">
    <source>
        <dbReference type="PROSITE" id="PS51160"/>
    </source>
</evidence>
<keyword evidence="6" id="KW-0862">Zinc</keyword>
<proteinExistence type="inferred from homology"/>
<dbReference type="SUPFAM" id="SSF55821">
    <property type="entry name" value="YrdC/RibB"/>
    <property type="match status" value="1"/>
</dbReference>
<evidence type="ECO:0000313" key="13">
    <source>
        <dbReference type="Proteomes" id="UP000033451"/>
    </source>
</evidence>
<dbReference type="AlphaFoldDB" id="A0A0F0LVE1"/>
<gene>
    <name evidence="12" type="primary">hypF</name>
    <name evidence="12" type="ORF">RR49_01940</name>
</gene>
<dbReference type="InterPro" id="IPR017968">
    <property type="entry name" value="Acylphosphatase_CS"/>
</dbReference>
<comment type="caution">
    <text evidence="12">The sequence shown here is derived from an EMBL/GenBank/DDBJ whole genome shotgun (WGS) entry which is preliminary data.</text>
</comment>
<dbReference type="PROSITE" id="PS51160">
    <property type="entry name" value="ACYLPHOSPHATASE_3"/>
    <property type="match status" value="1"/>
</dbReference>
<protein>
    <recommendedName>
        <fullName evidence="8">Carbamoyltransferase</fullName>
        <ecNumber evidence="8">6.2.-.-</ecNumber>
    </recommendedName>
</protein>
<dbReference type="GO" id="GO:0016743">
    <property type="term" value="F:carboxyl- or carbamoyltransferase activity"/>
    <property type="evidence" value="ECO:0007669"/>
    <property type="project" value="UniProtKB-UniRule"/>
</dbReference>
<dbReference type="Gene3D" id="3.90.870.50">
    <property type="match status" value="1"/>
</dbReference>
<evidence type="ECO:0000259" key="11">
    <source>
        <dbReference type="PROSITE" id="PS51163"/>
    </source>
</evidence>
<organism evidence="12 13">
    <name type="scientific">Microbacterium ginsengisoli</name>
    <dbReference type="NCBI Taxonomy" id="400772"/>
    <lineage>
        <taxon>Bacteria</taxon>
        <taxon>Bacillati</taxon>
        <taxon>Actinomycetota</taxon>
        <taxon>Actinomycetes</taxon>
        <taxon>Micrococcales</taxon>
        <taxon>Microbacteriaceae</taxon>
        <taxon>Microbacterium</taxon>
    </lineage>
</organism>
<reference evidence="12 13" key="1">
    <citation type="submission" date="2015-02" db="EMBL/GenBank/DDBJ databases">
        <title>Draft genome sequences of ten Microbacterium spp. with emphasis on heavy metal contaminated environments.</title>
        <authorList>
            <person name="Corretto E."/>
        </authorList>
    </citation>
    <scope>NUCLEOTIDE SEQUENCE [LARGE SCALE GENOMIC DNA]</scope>
    <source>
        <strain evidence="12 13">DSM 18659</strain>
    </source>
</reference>
<evidence type="ECO:0000256" key="2">
    <source>
        <dbReference type="ARBA" id="ARBA00008097"/>
    </source>
</evidence>
<dbReference type="Gene3D" id="3.30.420.360">
    <property type="match status" value="1"/>
</dbReference>
<dbReference type="Pfam" id="PF07503">
    <property type="entry name" value="zf-HYPF"/>
    <property type="match status" value="2"/>
</dbReference>
<dbReference type="NCBIfam" id="TIGR00143">
    <property type="entry name" value="hypF"/>
    <property type="match status" value="1"/>
</dbReference>
<evidence type="ECO:0000256" key="4">
    <source>
        <dbReference type="ARBA" id="ARBA00022723"/>
    </source>
</evidence>
<comment type="similarity">
    <text evidence="2 8">Belongs to the carbamoyltransferase HypF family.</text>
</comment>
<dbReference type="GO" id="GO:0051604">
    <property type="term" value="P:protein maturation"/>
    <property type="evidence" value="ECO:0007669"/>
    <property type="project" value="TreeGrafter"/>
</dbReference>
<dbReference type="InterPro" id="IPR055128">
    <property type="entry name" value="HypF_C_2"/>
</dbReference>
<feature type="active site" evidence="9">
    <location>
        <position position="44"/>
    </location>
</feature>
<keyword evidence="4" id="KW-0479">Metal-binding</keyword>
<dbReference type="InterPro" id="IPR051060">
    <property type="entry name" value="Carbamoyltrans_HypF-like"/>
</dbReference>
<evidence type="ECO:0000256" key="7">
    <source>
        <dbReference type="ARBA" id="ARBA00048220"/>
    </source>
</evidence>
<comment type="catalytic activity">
    <reaction evidence="7">
        <text>C-terminal L-cysteinyl-[HypE protein] + carbamoyl phosphate + ATP + H2O = C-terminal S-carboxamide-L-cysteinyl-[HypE protein] + AMP + phosphate + diphosphate + H(+)</text>
        <dbReference type="Rhea" id="RHEA:55636"/>
        <dbReference type="Rhea" id="RHEA-COMP:14247"/>
        <dbReference type="Rhea" id="RHEA-COMP:14392"/>
        <dbReference type="ChEBI" id="CHEBI:15377"/>
        <dbReference type="ChEBI" id="CHEBI:15378"/>
        <dbReference type="ChEBI" id="CHEBI:30616"/>
        <dbReference type="ChEBI" id="CHEBI:33019"/>
        <dbReference type="ChEBI" id="CHEBI:43474"/>
        <dbReference type="ChEBI" id="CHEBI:58228"/>
        <dbReference type="ChEBI" id="CHEBI:76913"/>
        <dbReference type="ChEBI" id="CHEBI:139126"/>
        <dbReference type="ChEBI" id="CHEBI:456215"/>
    </reaction>
</comment>
<evidence type="ECO:0000256" key="3">
    <source>
        <dbReference type="ARBA" id="ARBA00022598"/>
    </source>
</evidence>
<dbReference type="InterPro" id="IPR041440">
    <property type="entry name" value="HypF_C"/>
</dbReference>
<evidence type="ECO:0000313" key="12">
    <source>
        <dbReference type="EMBL" id="KJL36260.1"/>
    </source>
</evidence>
<dbReference type="STRING" id="400772.RR49_01940"/>
<dbReference type="Pfam" id="PF00708">
    <property type="entry name" value="Acylphosphatase"/>
    <property type="match status" value="1"/>
</dbReference>
<dbReference type="Gene3D" id="3.30.110.120">
    <property type="match status" value="1"/>
</dbReference>
<dbReference type="PROSITE" id="PS00150">
    <property type="entry name" value="ACYLPHOSPHATASE_1"/>
    <property type="match status" value="1"/>
</dbReference>
<dbReference type="Pfam" id="PF01300">
    <property type="entry name" value="Sua5_yciO_yrdC"/>
    <property type="match status" value="1"/>
</dbReference>
<dbReference type="SUPFAM" id="SSF54975">
    <property type="entry name" value="Acylphosphatase/BLUF domain-like"/>
    <property type="match status" value="1"/>
</dbReference>
<dbReference type="InterPro" id="IPR006070">
    <property type="entry name" value="Sua5-like_dom"/>
</dbReference>
<dbReference type="GO" id="GO:0003725">
    <property type="term" value="F:double-stranded RNA binding"/>
    <property type="evidence" value="ECO:0007669"/>
    <property type="project" value="InterPro"/>
</dbReference>
<dbReference type="EMBL" id="JYIY01000075">
    <property type="protein sequence ID" value="KJL36260.1"/>
    <property type="molecule type" value="Genomic_DNA"/>
</dbReference>
<dbReference type="InterPro" id="IPR001792">
    <property type="entry name" value="Acylphosphatase-like_dom"/>
</dbReference>
<dbReference type="PANTHER" id="PTHR42959:SF1">
    <property type="entry name" value="CARBAMOYLTRANSFERASE HYPF"/>
    <property type="match status" value="1"/>
</dbReference>
<feature type="active site" evidence="9">
    <location>
        <position position="26"/>
    </location>
</feature>
<feature type="domain" description="Acylphosphatase-like" evidence="10">
    <location>
        <begin position="11"/>
        <end position="98"/>
    </location>
</feature>
<keyword evidence="5" id="KW-0863">Zinc-finger</keyword>
<keyword evidence="9" id="KW-0378">Hydrolase</keyword>
<evidence type="ECO:0000256" key="5">
    <source>
        <dbReference type="ARBA" id="ARBA00022771"/>
    </source>
</evidence>
<comment type="pathway">
    <text evidence="1">Protein modification; [NiFe] hydrogenase maturation.</text>
</comment>
<name>A0A0F0LVE1_9MICO</name>
<dbReference type="InterPro" id="IPR004421">
    <property type="entry name" value="Carbamoyltransferase_HypF"/>
</dbReference>
<dbReference type="GO" id="GO:0008270">
    <property type="term" value="F:zinc ion binding"/>
    <property type="evidence" value="ECO:0007669"/>
    <property type="project" value="UniProtKB-KW"/>
</dbReference>
<dbReference type="Pfam" id="PF22521">
    <property type="entry name" value="HypF_C_2"/>
    <property type="match status" value="1"/>
</dbReference>
<dbReference type="OrthoDB" id="3182027at2"/>
<dbReference type="Pfam" id="PF17788">
    <property type="entry name" value="HypF_C"/>
    <property type="match status" value="1"/>
</dbReference>
<dbReference type="InterPro" id="IPR017945">
    <property type="entry name" value="DHBP_synth_RibB-like_a/b_dom"/>
</dbReference>
<dbReference type="Gene3D" id="3.30.420.40">
    <property type="match status" value="1"/>
</dbReference>